<name>A0A835WSQ1_9CHLO</name>
<feature type="region of interest" description="Disordered" evidence="1">
    <location>
        <begin position="1018"/>
        <end position="1041"/>
    </location>
</feature>
<evidence type="ECO:0000313" key="2">
    <source>
        <dbReference type="EMBL" id="KAG2452747.1"/>
    </source>
</evidence>
<dbReference type="GO" id="GO:0044528">
    <property type="term" value="P:regulation of mitochondrial mRNA stability"/>
    <property type="evidence" value="ECO:0007669"/>
    <property type="project" value="TreeGrafter"/>
</dbReference>
<gene>
    <name evidence="2" type="ORF">HYH02_002977</name>
</gene>
<proteinExistence type="predicted"/>
<dbReference type="GO" id="GO:0035770">
    <property type="term" value="C:ribonucleoprotein granule"/>
    <property type="evidence" value="ECO:0007669"/>
    <property type="project" value="TreeGrafter"/>
</dbReference>
<dbReference type="PANTHER" id="PTHR21228">
    <property type="entry name" value="FAST LEU-RICH DOMAIN-CONTAINING"/>
    <property type="match status" value="1"/>
</dbReference>
<dbReference type="EMBL" id="JAEHOD010000005">
    <property type="protein sequence ID" value="KAG2452747.1"/>
    <property type="molecule type" value="Genomic_DNA"/>
</dbReference>
<dbReference type="GO" id="GO:0005759">
    <property type="term" value="C:mitochondrial matrix"/>
    <property type="evidence" value="ECO:0007669"/>
    <property type="project" value="TreeGrafter"/>
</dbReference>
<feature type="compositionally biased region" description="Gly residues" evidence="1">
    <location>
        <begin position="766"/>
        <end position="776"/>
    </location>
</feature>
<organism evidence="2 3">
    <name type="scientific">Chlamydomonas schloesseri</name>
    <dbReference type="NCBI Taxonomy" id="2026947"/>
    <lineage>
        <taxon>Eukaryota</taxon>
        <taxon>Viridiplantae</taxon>
        <taxon>Chlorophyta</taxon>
        <taxon>core chlorophytes</taxon>
        <taxon>Chlorophyceae</taxon>
        <taxon>CS clade</taxon>
        <taxon>Chlamydomonadales</taxon>
        <taxon>Chlamydomonadaceae</taxon>
        <taxon>Chlamydomonas</taxon>
    </lineage>
</organism>
<dbReference type="GO" id="GO:0009507">
    <property type="term" value="C:chloroplast"/>
    <property type="evidence" value="ECO:0007669"/>
    <property type="project" value="GOC"/>
</dbReference>
<evidence type="ECO:0000313" key="3">
    <source>
        <dbReference type="Proteomes" id="UP000613740"/>
    </source>
</evidence>
<protein>
    <submittedName>
        <fullName evidence="2">Uncharacterized protein</fullName>
    </submittedName>
</protein>
<dbReference type="InterPro" id="IPR050870">
    <property type="entry name" value="FAST_kinase"/>
</dbReference>
<feature type="region of interest" description="Disordered" evidence="1">
    <location>
        <begin position="750"/>
        <end position="788"/>
    </location>
</feature>
<evidence type="ECO:0000256" key="1">
    <source>
        <dbReference type="SAM" id="MobiDB-lite"/>
    </source>
</evidence>
<accession>A0A835WSQ1</accession>
<dbReference type="GO" id="GO:0000963">
    <property type="term" value="P:mitochondrial RNA processing"/>
    <property type="evidence" value="ECO:0007669"/>
    <property type="project" value="TreeGrafter"/>
</dbReference>
<feature type="compositionally biased region" description="Low complexity" evidence="1">
    <location>
        <begin position="26"/>
        <end position="46"/>
    </location>
</feature>
<dbReference type="PANTHER" id="PTHR21228:SF40">
    <property type="entry name" value="LD45607P"/>
    <property type="match status" value="1"/>
</dbReference>
<dbReference type="GO" id="GO:1901259">
    <property type="term" value="P:chloroplast rRNA processing"/>
    <property type="evidence" value="ECO:0007669"/>
    <property type="project" value="TreeGrafter"/>
</dbReference>
<dbReference type="GO" id="GO:0003723">
    <property type="term" value="F:RNA binding"/>
    <property type="evidence" value="ECO:0007669"/>
    <property type="project" value="TreeGrafter"/>
</dbReference>
<dbReference type="AlphaFoldDB" id="A0A835WSQ1"/>
<sequence length="1200" mass="117509">MISPCTGLRCSGATRTVTTAAWHGGPSSSSSSSASASAALAASAAPSPSPSPPPPPRRDDELDPPVPFLRPLLSAVVAVSAGRLGSLPPALLVWLLRLLGQLGPAAPPPGPGWLGEAYAALAGWLPVASPGLAAQAFVAICGLAGKPVEGEPGSGSGSGSSAAAGQQGRLLLLPAPPRDLLTSLYGRIADGCRRGELEPRLALQCLEAAADAAAAELGGAVPSSAGGAAAVGAGAPGSAGAGAYGRRAAVLQPLMPRDTAEALLLRAAGLMAASGSSGMGGSGGGGAAAPVSPSAAAAAVAAASRGLVAAATLASPPGGPALGPLAAHLAEQGALAYAGGSHSGGSSRSDSMVAAAVAAGARPDLYLDGLAALCASAAPPLQPPAATELLRSLEALLPSLTPVQVCRAVAAASWLAAPSQPDAAAAFTGGPAAAALAAALPGMPAPQLTETLAALPPALRPAPAELAAAAAEGLRRCLATSDSDDLAEVLRRMQEADALPGYGWQGAVAAEASRRLQEQPPRAAGSGAAGAASAAATSSLLPPPLSAGYRCEFVATLYVLAALGYRPGTNWTGVAVAALAPAQLYALSAGQLTSVLWALARFGHRAEPGPWSTAAVQALQLQLPALAPHQLSYGLGSLQRLGCRLAGPVLDELLEAAAAMISGSSSSSVTAGGVALTEPAAMTVAGGGAGAAAAGGAGSYSAPDLVLLLMTVARLQHVPSYAFTEAVTERLRPHIAAAAAAAAATSARYPSAGGTGGSSSSSSSSGVGGSSSGGLTGPAAAPQPQPQPVAARGAPVVVAMAGPGGELLVVEPLTCQELASVGYALAKLHSRPESDWLSQYMEACQAVMGGFEADHLASLLWAVGELGQTPSPGWLSSFLAAARPRLPAFAPPDLVSVLSSLAALRAPPPAAWLGEALTAVGARVGGLDGAGVAALLKALVDLDARVSNPEWYDALCSQVSGFLPLLRPAELASLVSSLAALGHTPGKEWLQRASAAALRAHAISAAAASAAAAAAARQQQQQQQQQEQQQQEGGSAAAFQSQQATAGAASPGFASSFLPTGLSGLGGAASFGSGGGGGGPAGVVLSPGQLEALVLGLAKLGAEVPAPLLQSYMAAGAASLPQQPPDRVAAAASALAGARLTPTAEWLDALVGAVRRDVMSYTLVQLDALSRAVAVFVELVPEHGPTRDLLSFLREFCLYN</sequence>
<feature type="region of interest" description="Disordered" evidence="1">
    <location>
        <begin position="19"/>
        <end position="65"/>
    </location>
</feature>
<dbReference type="OrthoDB" id="547956at2759"/>
<comment type="caution">
    <text evidence="2">The sequence shown here is derived from an EMBL/GenBank/DDBJ whole genome shotgun (WGS) entry which is preliminary data.</text>
</comment>
<keyword evidence="3" id="KW-1185">Reference proteome</keyword>
<dbReference type="Proteomes" id="UP000613740">
    <property type="component" value="Unassembled WGS sequence"/>
</dbReference>
<reference evidence="2" key="1">
    <citation type="journal article" date="2020" name="bioRxiv">
        <title>Comparative genomics of Chlamydomonas.</title>
        <authorList>
            <person name="Craig R.J."/>
            <person name="Hasan A.R."/>
            <person name="Ness R.W."/>
            <person name="Keightley P.D."/>
        </authorList>
    </citation>
    <scope>NUCLEOTIDE SEQUENCE</scope>
    <source>
        <strain evidence="2">CCAP 11/173</strain>
    </source>
</reference>